<proteinExistence type="predicted"/>
<dbReference type="RefSeq" id="WP_272135788.1">
    <property type="nucleotide sequence ID" value="NZ_JAQNDM010000002.1"/>
</dbReference>
<accession>A0ABT5D3E5</accession>
<name>A0ABT5D3E5_9BACT</name>
<organism evidence="2 3">
    <name type="scientific">Stigmatella ashevillensis</name>
    <dbReference type="NCBI Taxonomy" id="2995309"/>
    <lineage>
        <taxon>Bacteria</taxon>
        <taxon>Pseudomonadati</taxon>
        <taxon>Myxococcota</taxon>
        <taxon>Myxococcia</taxon>
        <taxon>Myxococcales</taxon>
        <taxon>Cystobacterineae</taxon>
        <taxon>Archangiaceae</taxon>
        <taxon>Stigmatella</taxon>
    </lineage>
</organism>
<dbReference type="InterPro" id="IPR045629">
    <property type="entry name" value="DUF6232"/>
</dbReference>
<keyword evidence="1" id="KW-0812">Transmembrane</keyword>
<gene>
    <name evidence="2" type="ORF">POL68_06910</name>
</gene>
<feature type="transmembrane region" description="Helical" evidence="1">
    <location>
        <begin position="50"/>
        <end position="75"/>
    </location>
</feature>
<sequence length="148" mass="15777">MSEPMPPSGENTLFQADGVLVTTQRLVAGGRAWPLGEVLRVEAIHRAPRVIPLLVLLGVSMVLGLPAIMTAMVASDAPGQGVYGAALGCLGVVAFGSIAGLLLAQDQYWLVLRTRRSELRVFQSQDHQHISRLAQGVTEALQAARLRS</sequence>
<evidence type="ECO:0000313" key="2">
    <source>
        <dbReference type="EMBL" id="MDC0708195.1"/>
    </source>
</evidence>
<protein>
    <submittedName>
        <fullName evidence="2">DUF6232 family protein</fullName>
    </submittedName>
</protein>
<dbReference type="Proteomes" id="UP001221838">
    <property type="component" value="Unassembled WGS sequence"/>
</dbReference>
<dbReference type="EMBL" id="JAQNDM010000002">
    <property type="protein sequence ID" value="MDC0708195.1"/>
    <property type="molecule type" value="Genomic_DNA"/>
</dbReference>
<keyword evidence="3" id="KW-1185">Reference proteome</keyword>
<evidence type="ECO:0000313" key="3">
    <source>
        <dbReference type="Proteomes" id="UP001221838"/>
    </source>
</evidence>
<evidence type="ECO:0000256" key="1">
    <source>
        <dbReference type="SAM" id="Phobius"/>
    </source>
</evidence>
<keyword evidence="1" id="KW-0472">Membrane</keyword>
<dbReference type="Pfam" id="PF19744">
    <property type="entry name" value="DUF6232"/>
    <property type="match status" value="1"/>
</dbReference>
<feature type="transmembrane region" description="Helical" evidence="1">
    <location>
        <begin position="81"/>
        <end position="104"/>
    </location>
</feature>
<comment type="caution">
    <text evidence="2">The sequence shown here is derived from an EMBL/GenBank/DDBJ whole genome shotgun (WGS) entry which is preliminary data.</text>
</comment>
<reference evidence="2 3" key="1">
    <citation type="submission" date="2022-11" db="EMBL/GenBank/DDBJ databases">
        <title>Minimal conservation of predation-associated metabolite biosynthetic gene clusters underscores biosynthetic potential of Myxococcota including descriptions for ten novel species: Archangium lansinium sp. nov., Myxococcus landrumus sp. nov., Nannocystis bai.</title>
        <authorList>
            <person name="Ahearne A."/>
            <person name="Stevens C."/>
            <person name="Dowd S."/>
        </authorList>
    </citation>
    <scope>NUCLEOTIDE SEQUENCE [LARGE SCALE GENOMIC DNA]</scope>
    <source>
        <strain evidence="2 3">NCWAL01</strain>
    </source>
</reference>
<keyword evidence="1" id="KW-1133">Transmembrane helix</keyword>